<keyword evidence="3" id="KW-0815">Transposition</keyword>
<keyword evidence="10" id="KW-0233">DNA recombination</keyword>
<dbReference type="SMART" id="SM00575">
    <property type="entry name" value="ZnF_PMZ"/>
    <property type="match status" value="1"/>
</dbReference>
<sequence length="1766" mass="201727">MENNYGKRKEKRHQSKDDVLYGIFAFGNTDSDSDGGFGKKKRKKDLSRKQDLTKPLSFVSSSVVMPSEEIDKNAKEENKKDDQDDGSRSGSGRRDAKDDGNVGVFEKHTKGIGMKLLEKWGYKGGGLGRNAQGIVAPIEANLRPKNMGMGFNDYKEAANVPALVEPSEEDTALPQPAGIQPKEKLWSKYNRSKKKKKDYVTAEELLIKKQEQGLDVVQKVIDMRGPQVRVLTNLANLNAEENSRENLNADLTELDIQKSDRDLRNEREMVVTLQKEKEELMDDAFRQKKQPDSMEEIVSVLEQLDEESRLGTLTLDSLANSFGDLYKRFPDEYKLCGLSSIACSYVAPLFSRVFQGWDALQNPAHGLNAMLLWKDLLQGDEILDSTYTQLFMEVVFPAIRISGTNTWQARDPEPLLRFLDSWEQLLPRSALQSLLDNVVMPKLAVAVDSWNPCRETIPIHSWVHPWLPLLGQKLESLHHAIRNRLESALHAWHPSDMSAYHILSPWKTVFDPASWERIMVRHIIPKLLAVMHEFQVNPADQKLDQFYWVRTWATAIPMHHMLHIMDVFFNKWQEVLYQWLCSKPNFQEVTDWYLGWKGLIPAELLSNEHIRYRLKMGLDMMNQAAEGVEVVQPGLKENISYLKVLEQRQFEAQKVTKGQQPVLGHDSGGDDMSLKEVIEVHAQHNNLVFKPKVGRMQDGHQVYGFGNISVIVDSLNQKVFAQTGDRWSLVTLERLVKLEKTSLLRNIFAFSLMESGKFDALLLVIERGGVRVYGTMTIAYEKRGNFGKFRYLIAAVYFQLEANVMVKGYAFTVHVDGCFMYDPLRYEHGYTVDLVVDRSQLDEMVTFLENETTTVISALYWVIPDNELEEGLVRIGNDEDLQQLFDTADSYGHINIYVDHFGCDMRKYIANNDEGEEGKDDGAGDDEEKDDEEKVDEGDDGEGDDGEGEMCEDDDDDSDVNSLDHLSEGEEELAEVRKEKASAKNNKGKKGLPKLGVGRKTEDNENEDLLAEHDEFLADLLQKLKSEEQEYEREHESDEERENFPIHDPRTHWKLKKPMVGERYESAKQFKECITYYALANGYSIWFERSSTKKMIAKCGQRPERVKDAKKGKTTKNIRYPPSRKMVNKISASGDVMQGKEFGSRIRMNPDIKLIEIADLVMKKYKCMLTPSQCRRAKMWAINVYEKSIVEHYGLLRAYGDELLRSNPGSTVKLGVTTNPDEQVYFDRFYVCLHGLKEGWKKGCRRIIALDGCFLKTVCQGELLTAIGRDGNNHIFPVAWAVVNVKNKDNWEWFLKLLGEDLDIPHGIGLTLMSDQHKGLIEAVKEVMPFAEHRQCARHIYENFRKVYSGVEFRNLFWQASKASYPLEFDRIMHEMKTANPGAYEYLMKRDPKTWSRAFFQFHSVCEAVENGFSECFNAIILKVRTKPIITMLEAIRVILMERMERMRRISASWSHDICPVVIKRIEAAMRSQRYWQVLPGGPMVFEVRQQSDAFIVDELNKTCSCRMWQLSGIPCIHAVAAICYINKNPQDYVPDWFRRIKYAETYASHICAVQGMNQWPPNELNKPLPPKPRTMPGRPKKKRKRAIHEPAPHVGRLSKVGTVITCRICGGEGHNRNGCKQKGTGVENTSKGCKKKGTAKGKANAKGKGVDKGKGIAMDDGDKREWQQTVGGFMKDARKGLRPLQESMASQQEVQGKKVRKQRVKGQMPTRRQAQARISKINMQKKGSRTWKHKRRCHACGLGGGCLRLGGSFGTFVHLKLTGFF</sequence>
<protein>
    <recommendedName>
        <fullName evidence="20">G-patch domain-containing protein</fullName>
    </recommendedName>
</protein>
<reference evidence="18" key="1">
    <citation type="submission" date="2023-03" db="EMBL/GenBank/DDBJ databases">
        <title>Chromosome-scale reference genome and RAD-based genetic map of yellow starthistle (Centaurea solstitialis) reveal putative structural variation and QTLs associated with invader traits.</title>
        <authorList>
            <person name="Reatini B."/>
            <person name="Cang F.A."/>
            <person name="Jiang Q."/>
            <person name="Mckibben M.T.W."/>
            <person name="Barker M.S."/>
            <person name="Rieseberg L.H."/>
            <person name="Dlugosch K.M."/>
        </authorList>
    </citation>
    <scope>NUCLEOTIDE SEQUENCE</scope>
    <source>
        <strain evidence="18">CAN-66</strain>
        <tissue evidence="18">Leaf</tissue>
    </source>
</reference>
<comment type="similarity">
    <text evidence="2">Belongs to the TFP11/STIP family.</text>
</comment>
<evidence type="ECO:0000256" key="9">
    <source>
        <dbReference type="ARBA" id="ARBA00023125"/>
    </source>
</evidence>
<dbReference type="PANTHER" id="PTHR23329:SF1">
    <property type="entry name" value="TUFTELIN-INTERACTING PROTEIN 11"/>
    <property type="match status" value="1"/>
</dbReference>
<dbReference type="EMBL" id="JARYMX010000006">
    <property type="protein sequence ID" value="KAJ9545157.1"/>
    <property type="molecule type" value="Genomic_DNA"/>
</dbReference>
<evidence type="ECO:0008006" key="20">
    <source>
        <dbReference type="Google" id="ProtNLM"/>
    </source>
</evidence>
<feature type="coiled-coil region" evidence="14">
    <location>
        <begin position="1010"/>
        <end position="1041"/>
    </location>
</feature>
<evidence type="ECO:0000256" key="5">
    <source>
        <dbReference type="ARBA" id="ARBA00022723"/>
    </source>
</evidence>
<feature type="region of interest" description="Disordered" evidence="15">
    <location>
        <begin position="26"/>
        <end position="104"/>
    </location>
</feature>
<feature type="compositionally biased region" description="Acidic residues" evidence="15">
    <location>
        <begin position="913"/>
        <end position="959"/>
    </location>
</feature>
<evidence type="ECO:0000256" key="10">
    <source>
        <dbReference type="ARBA" id="ARBA00023172"/>
    </source>
</evidence>
<dbReference type="GO" id="GO:0006313">
    <property type="term" value="P:DNA transposition"/>
    <property type="evidence" value="ECO:0007669"/>
    <property type="project" value="InterPro"/>
</dbReference>
<keyword evidence="4" id="KW-0507">mRNA processing</keyword>
<keyword evidence="5" id="KW-0479">Metal-binding</keyword>
<feature type="compositionally biased region" description="Basic and acidic residues" evidence="15">
    <location>
        <begin position="69"/>
        <end position="104"/>
    </location>
</feature>
<feature type="domain" description="SWIM-type" evidence="17">
    <location>
        <begin position="1486"/>
        <end position="1527"/>
    </location>
</feature>
<evidence type="ECO:0000313" key="18">
    <source>
        <dbReference type="EMBL" id="KAJ9545157.1"/>
    </source>
</evidence>
<dbReference type="Pfam" id="PF01585">
    <property type="entry name" value="G-patch"/>
    <property type="match status" value="1"/>
</dbReference>
<dbReference type="PROSITE" id="PS50966">
    <property type="entry name" value="ZF_SWIM"/>
    <property type="match status" value="1"/>
</dbReference>
<keyword evidence="9" id="KW-0238">DNA-binding</keyword>
<keyword evidence="8" id="KW-0862">Zinc</keyword>
<evidence type="ECO:0000313" key="19">
    <source>
        <dbReference type="Proteomes" id="UP001172457"/>
    </source>
</evidence>
<feature type="region of interest" description="Disordered" evidence="15">
    <location>
        <begin position="1690"/>
        <end position="1717"/>
    </location>
</feature>
<dbReference type="InterPro" id="IPR022783">
    <property type="entry name" value="GCFC_dom"/>
</dbReference>
<dbReference type="GO" id="GO:0000390">
    <property type="term" value="P:spliceosomal complex disassembly"/>
    <property type="evidence" value="ECO:0007669"/>
    <property type="project" value="InterPro"/>
</dbReference>
<evidence type="ECO:0000256" key="12">
    <source>
        <dbReference type="ARBA" id="ARBA00023242"/>
    </source>
</evidence>
<dbReference type="InterPro" id="IPR045211">
    <property type="entry name" value="TFP11/STIP/Ntr1"/>
</dbReference>
<evidence type="ECO:0000256" key="7">
    <source>
        <dbReference type="ARBA" id="ARBA00022771"/>
    </source>
</evidence>
<dbReference type="GO" id="GO:0008270">
    <property type="term" value="F:zinc ion binding"/>
    <property type="evidence" value="ECO:0007669"/>
    <property type="project" value="UniProtKB-KW"/>
</dbReference>
<feature type="domain" description="G-patch" evidence="16">
    <location>
        <begin position="109"/>
        <end position="154"/>
    </location>
</feature>
<keyword evidence="12" id="KW-0539">Nucleus</keyword>
<evidence type="ECO:0000256" key="11">
    <source>
        <dbReference type="ARBA" id="ARBA00023187"/>
    </source>
</evidence>
<dbReference type="InterPro" id="IPR001207">
    <property type="entry name" value="Transposase_mutator"/>
</dbReference>
<dbReference type="GO" id="GO:0004803">
    <property type="term" value="F:transposase activity"/>
    <property type="evidence" value="ECO:0007669"/>
    <property type="project" value="InterPro"/>
</dbReference>
<dbReference type="GO" id="GO:0003677">
    <property type="term" value="F:DNA binding"/>
    <property type="evidence" value="ECO:0007669"/>
    <property type="project" value="UniProtKB-KW"/>
</dbReference>
<dbReference type="PROSITE" id="PS01007">
    <property type="entry name" value="TRANSPOSASE_MUTATOR"/>
    <property type="match status" value="1"/>
</dbReference>
<feature type="region of interest" description="Disordered" evidence="15">
    <location>
        <begin position="1625"/>
        <end position="1660"/>
    </location>
</feature>
<evidence type="ECO:0000256" key="14">
    <source>
        <dbReference type="SAM" id="Coils"/>
    </source>
</evidence>
<gene>
    <name evidence="18" type="ORF">OSB04_024864</name>
</gene>
<evidence type="ECO:0000256" key="13">
    <source>
        <dbReference type="PROSITE-ProRule" id="PRU00325"/>
    </source>
</evidence>
<evidence type="ECO:0000259" key="16">
    <source>
        <dbReference type="PROSITE" id="PS50174"/>
    </source>
</evidence>
<evidence type="ECO:0000256" key="4">
    <source>
        <dbReference type="ARBA" id="ARBA00022664"/>
    </source>
</evidence>
<dbReference type="InterPro" id="IPR007527">
    <property type="entry name" value="Znf_SWIM"/>
</dbReference>
<dbReference type="GO" id="GO:0071008">
    <property type="term" value="C:U2-type post-mRNA release spliceosomal complex"/>
    <property type="evidence" value="ECO:0007669"/>
    <property type="project" value="TreeGrafter"/>
</dbReference>
<keyword evidence="14" id="KW-0175">Coiled coil</keyword>
<feature type="region of interest" description="Disordered" evidence="15">
    <location>
        <begin position="912"/>
        <end position="1001"/>
    </location>
</feature>
<dbReference type="InterPro" id="IPR022159">
    <property type="entry name" value="STIP/TFIP11_N"/>
</dbReference>
<keyword evidence="7 13" id="KW-0863">Zinc-finger</keyword>
<dbReference type="Pfam" id="PF07842">
    <property type="entry name" value="GCFC"/>
    <property type="match status" value="1"/>
</dbReference>
<name>A0AA38T5F7_9ASTR</name>
<evidence type="ECO:0000256" key="15">
    <source>
        <dbReference type="SAM" id="MobiDB-lite"/>
    </source>
</evidence>
<dbReference type="InterPro" id="IPR000467">
    <property type="entry name" value="G_patch_dom"/>
</dbReference>
<feature type="compositionally biased region" description="Basic residues" evidence="15">
    <location>
        <begin position="1633"/>
        <end position="1646"/>
    </location>
</feature>
<evidence type="ECO:0000256" key="2">
    <source>
        <dbReference type="ARBA" id="ARBA00010900"/>
    </source>
</evidence>
<keyword evidence="11" id="KW-0508">mRNA splicing</keyword>
<comment type="subcellular location">
    <subcellularLocation>
        <location evidence="1">Nucleus</location>
    </subcellularLocation>
</comment>
<comment type="caution">
    <text evidence="18">The sequence shown here is derived from an EMBL/GenBank/DDBJ whole genome shotgun (WGS) entry which is preliminary data.</text>
</comment>
<feature type="compositionally biased region" description="Basic and acidic residues" evidence="15">
    <location>
        <begin position="1101"/>
        <end position="1111"/>
    </location>
</feature>
<feature type="region of interest" description="Disordered" evidence="15">
    <location>
        <begin position="1562"/>
        <end position="1590"/>
    </location>
</feature>
<evidence type="ECO:0000259" key="17">
    <source>
        <dbReference type="PROSITE" id="PS50966"/>
    </source>
</evidence>
<dbReference type="InterPro" id="IPR018289">
    <property type="entry name" value="MULE_transposase_dom"/>
</dbReference>
<proteinExistence type="inferred from homology"/>
<keyword evidence="19" id="KW-1185">Reference proteome</keyword>
<organism evidence="18 19">
    <name type="scientific">Centaurea solstitialis</name>
    <name type="common">yellow star-thistle</name>
    <dbReference type="NCBI Taxonomy" id="347529"/>
    <lineage>
        <taxon>Eukaryota</taxon>
        <taxon>Viridiplantae</taxon>
        <taxon>Streptophyta</taxon>
        <taxon>Embryophyta</taxon>
        <taxon>Tracheophyta</taxon>
        <taxon>Spermatophyta</taxon>
        <taxon>Magnoliopsida</taxon>
        <taxon>eudicotyledons</taxon>
        <taxon>Gunneridae</taxon>
        <taxon>Pentapetalae</taxon>
        <taxon>asterids</taxon>
        <taxon>campanulids</taxon>
        <taxon>Asterales</taxon>
        <taxon>Asteraceae</taxon>
        <taxon>Carduoideae</taxon>
        <taxon>Cardueae</taxon>
        <taxon>Centaureinae</taxon>
        <taxon>Centaurea</taxon>
    </lineage>
</organism>
<dbReference type="Proteomes" id="UP001172457">
    <property type="component" value="Chromosome 6"/>
</dbReference>
<dbReference type="Pfam" id="PF04434">
    <property type="entry name" value="SWIM"/>
    <property type="match status" value="1"/>
</dbReference>
<accession>A0AA38T5F7</accession>
<evidence type="ECO:0000256" key="1">
    <source>
        <dbReference type="ARBA" id="ARBA00004123"/>
    </source>
</evidence>
<dbReference type="InterPro" id="IPR006564">
    <property type="entry name" value="Znf_PMZ"/>
</dbReference>
<feature type="region of interest" description="Disordered" evidence="15">
    <location>
        <begin position="1099"/>
        <end position="1120"/>
    </location>
</feature>
<dbReference type="PANTHER" id="PTHR23329">
    <property type="entry name" value="TUFTELIN-INTERACTING PROTEIN 11-RELATED"/>
    <property type="match status" value="1"/>
</dbReference>
<dbReference type="Pfam" id="PF12457">
    <property type="entry name" value="TIP_N"/>
    <property type="match status" value="1"/>
</dbReference>
<feature type="coiled-coil region" evidence="14">
    <location>
        <begin position="237"/>
        <end position="283"/>
    </location>
</feature>
<evidence type="ECO:0000256" key="6">
    <source>
        <dbReference type="ARBA" id="ARBA00022728"/>
    </source>
</evidence>
<evidence type="ECO:0000256" key="8">
    <source>
        <dbReference type="ARBA" id="ARBA00022833"/>
    </source>
</evidence>
<dbReference type="SMART" id="SM00443">
    <property type="entry name" value="G_patch"/>
    <property type="match status" value="1"/>
</dbReference>
<keyword evidence="6" id="KW-0747">Spliceosome</keyword>
<dbReference type="PROSITE" id="PS50174">
    <property type="entry name" value="G_PATCH"/>
    <property type="match status" value="1"/>
</dbReference>
<evidence type="ECO:0000256" key="3">
    <source>
        <dbReference type="ARBA" id="ARBA00022578"/>
    </source>
</evidence>
<dbReference type="Pfam" id="PF10551">
    <property type="entry name" value="MULE"/>
    <property type="match status" value="1"/>
</dbReference>